<accession>A0A4R2I8L7</accession>
<dbReference type="Pfam" id="PF00271">
    <property type="entry name" value="Helicase_C"/>
    <property type="match status" value="1"/>
</dbReference>
<dbReference type="GO" id="GO:0005829">
    <property type="term" value="C:cytosol"/>
    <property type="evidence" value="ECO:0007669"/>
    <property type="project" value="TreeGrafter"/>
</dbReference>
<evidence type="ECO:0000256" key="1">
    <source>
        <dbReference type="ARBA" id="ARBA00012552"/>
    </source>
</evidence>
<dbReference type="EMBL" id="SLWQ01000006">
    <property type="protein sequence ID" value="TCO39929.1"/>
    <property type="molecule type" value="Genomic_DNA"/>
</dbReference>
<proteinExistence type="inferred from homology"/>
<dbReference type="CDD" id="cd00268">
    <property type="entry name" value="DEADc"/>
    <property type="match status" value="1"/>
</dbReference>
<keyword evidence="6 11" id="KW-0067">ATP-binding</keyword>
<comment type="catalytic activity">
    <reaction evidence="8">
        <text>ATP + H2O = ADP + phosphate + H(+)</text>
        <dbReference type="Rhea" id="RHEA:13065"/>
        <dbReference type="ChEBI" id="CHEBI:15377"/>
        <dbReference type="ChEBI" id="CHEBI:15378"/>
        <dbReference type="ChEBI" id="CHEBI:30616"/>
        <dbReference type="ChEBI" id="CHEBI:43474"/>
        <dbReference type="ChEBI" id="CHEBI:456216"/>
        <dbReference type="EC" id="3.6.4.13"/>
    </reaction>
</comment>
<feature type="short sequence motif" description="Q motif" evidence="10">
    <location>
        <begin position="1"/>
        <end position="29"/>
    </location>
</feature>
<name>A0A4R2I8L7_9GAMM</name>
<dbReference type="GO" id="GO:0009266">
    <property type="term" value="P:response to temperature stimulus"/>
    <property type="evidence" value="ECO:0007669"/>
    <property type="project" value="UniProtKB-ARBA"/>
</dbReference>
<sequence length="437" mass="47656">MSFETLGLAPALLRALAEQGYADPTPIQAAAIPPALEGRDLLAGAQTGTGKTAAFSLPLLHRLYTGERKPATPKTPRALVLTPTRELAAQVHDSVRAYGKHLSVRATTIFGGVGMQPQVEALRRGVEILVATPGRLLDHIQQRSVNLSHIEVLILDEADRMLDMGFLPSIKRILGHLPKQNRVTWLFSATFAPEIKALAGEFMREPVEIQIAKPNSVAATVTHRVHPVDAARKRDLLLHLLRNDARQTLVFGRTKHGADKLARTLEQAGLAAAAIHGNKSQNQRTRALKDFKSGKVGVLVATDIAARGLDIDQLPMVINYDLPMVAEDYVHRIGRTGRAGAEGLAISLVSHEEDGLLRDIRRLLKQDIAVEEVAGFEPSRPLRVDDSARSRPQQNQRPPQRHARRPHVGNNSGNGAHPGARNRKPQRGGGQRNSRPA</sequence>
<evidence type="ECO:0000256" key="12">
    <source>
        <dbReference type="SAM" id="MobiDB-lite"/>
    </source>
</evidence>
<evidence type="ECO:0000259" key="15">
    <source>
        <dbReference type="PROSITE" id="PS51195"/>
    </source>
</evidence>
<dbReference type="InterPro" id="IPR044742">
    <property type="entry name" value="DEAD/DEAH_RhlB"/>
</dbReference>
<dbReference type="GO" id="GO:0005524">
    <property type="term" value="F:ATP binding"/>
    <property type="evidence" value="ECO:0007669"/>
    <property type="project" value="UniProtKB-KW"/>
</dbReference>
<evidence type="ECO:0000259" key="13">
    <source>
        <dbReference type="PROSITE" id="PS51192"/>
    </source>
</evidence>
<dbReference type="InterPro" id="IPR011545">
    <property type="entry name" value="DEAD/DEAH_box_helicase_dom"/>
</dbReference>
<evidence type="ECO:0000256" key="4">
    <source>
        <dbReference type="ARBA" id="ARBA00022801"/>
    </source>
</evidence>
<evidence type="ECO:0000256" key="11">
    <source>
        <dbReference type="RuleBase" id="RU000492"/>
    </source>
</evidence>
<evidence type="ECO:0000259" key="14">
    <source>
        <dbReference type="PROSITE" id="PS51194"/>
    </source>
</evidence>
<dbReference type="CDD" id="cd18787">
    <property type="entry name" value="SF2_C_DEAD"/>
    <property type="match status" value="1"/>
</dbReference>
<dbReference type="GO" id="GO:0003676">
    <property type="term" value="F:nucleic acid binding"/>
    <property type="evidence" value="ECO:0007669"/>
    <property type="project" value="InterPro"/>
</dbReference>
<reference evidence="16 17" key="1">
    <citation type="journal article" date="2015" name="Stand. Genomic Sci.">
        <title>Genomic Encyclopedia of Bacterial and Archaeal Type Strains, Phase III: the genomes of soil and plant-associated and newly described type strains.</title>
        <authorList>
            <person name="Whitman W.B."/>
            <person name="Woyke T."/>
            <person name="Klenk H.P."/>
            <person name="Zhou Y."/>
            <person name="Lilburn T.G."/>
            <person name="Beck B.J."/>
            <person name="De Vos P."/>
            <person name="Vandamme P."/>
            <person name="Eisen J.A."/>
            <person name="Garrity G."/>
            <person name="Hugenholtz P."/>
            <person name="Kyrpides N.C."/>
        </authorList>
    </citation>
    <scope>NUCLEOTIDE SEQUENCE [LARGE SCALE GENOMIC DNA]</scope>
    <source>
        <strain evidence="16 17">A3</strain>
    </source>
</reference>
<keyword evidence="4 11" id="KW-0378">Hydrolase</keyword>
<feature type="compositionally biased region" description="Basic and acidic residues" evidence="12">
    <location>
        <begin position="380"/>
        <end position="389"/>
    </location>
</feature>
<dbReference type="RefSeq" id="WP_131998415.1">
    <property type="nucleotide sequence ID" value="NZ_SLWQ01000006.1"/>
</dbReference>
<evidence type="ECO:0000256" key="5">
    <source>
        <dbReference type="ARBA" id="ARBA00022806"/>
    </source>
</evidence>
<dbReference type="PROSITE" id="PS51192">
    <property type="entry name" value="HELICASE_ATP_BIND_1"/>
    <property type="match status" value="1"/>
</dbReference>
<keyword evidence="17" id="KW-1185">Reference proteome</keyword>
<dbReference type="FunFam" id="3.40.50.300:FF:000108">
    <property type="entry name" value="ATP-dependent RNA helicase RhlE"/>
    <property type="match status" value="1"/>
</dbReference>
<evidence type="ECO:0000256" key="3">
    <source>
        <dbReference type="ARBA" id="ARBA00022741"/>
    </source>
</evidence>
<dbReference type="GO" id="GO:0016787">
    <property type="term" value="F:hydrolase activity"/>
    <property type="evidence" value="ECO:0007669"/>
    <property type="project" value="UniProtKB-KW"/>
</dbReference>
<dbReference type="SUPFAM" id="SSF52540">
    <property type="entry name" value="P-loop containing nucleoside triphosphate hydrolases"/>
    <property type="match status" value="1"/>
</dbReference>
<dbReference type="OrthoDB" id="9805696at2"/>
<dbReference type="PROSITE" id="PS51194">
    <property type="entry name" value="HELICASE_CTER"/>
    <property type="match status" value="1"/>
</dbReference>
<dbReference type="InterPro" id="IPR014001">
    <property type="entry name" value="Helicase_ATP-bd"/>
</dbReference>
<dbReference type="InterPro" id="IPR027417">
    <property type="entry name" value="P-loop_NTPase"/>
</dbReference>
<dbReference type="SMART" id="SM00487">
    <property type="entry name" value="DEXDc"/>
    <property type="match status" value="1"/>
</dbReference>
<evidence type="ECO:0000256" key="8">
    <source>
        <dbReference type="ARBA" id="ARBA00047984"/>
    </source>
</evidence>
<dbReference type="PANTHER" id="PTHR47959">
    <property type="entry name" value="ATP-DEPENDENT RNA HELICASE RHLE-RELATED"/>
    <property type="match status" value="1"/>
</dbReference>
<dbReference type="PROSITE" id="PS51195">
    <property type="entry name" value="Q_MOTIF"/>
    <property type="match status" value="1"/>
</dbReference>
<dbReference type="PROSITE" id="PS00039">
    <property type="entry name" value="DEAD_ATP_HELICASE"/>
    <property type="match status" value="1"/>
</dbReference>
<comment type="similarity">
    <text evidence="7 11">Belongs to the DEAD box helicase family.</text>
</comment>
<feature type="domain" description="Helicase ATP-binding" evidence="13">
    <location>
        <begin position="32"/>
        <end position="209"/>
    </location>
</feature>
<dbReference type="SMART" id="SM00490">
    <property type="entry name" value="HELICc"/>
    <property type="match status" value="1"/>
</dbReference>
<dbReference type="AlphaFoldDB" id="A0A4R2I8L7"/>
<dbReference type="FunFam" id="3.40.50.300:FF:000468">
    <property type="entry name" value="ATP-dependent RNA helicase RhlE"/>
    <property type="match status" value="1"/>
</dbReference>
<evidence type="ECO:0000313" key="17">
    <source>
        <dbReference type="Proteomes" id="UP000294862"/>
    </source>
</evidence>
<evidence type="ECO:0000313" key="16">
    <source>
        <dbReference type="EMBL" id="TCO39929.1"/>
    </source>
</evidence>
<feature type="domain" description="DEAD-box RNA helicase Q" evidence="15">
    <location>
        <begin position="1"/>
        <end position="29"/>
    </location>
</feature>
<dbReference type="InterPro" id="IPR050079">
    <property type="entry name" value="DEAD_box_RNA_helicase"/>
</dbReference>
<keyword evidence="3 11" id="KW-0547">Nucleotide-binding</keyword>
<dbReference type="Pfam" id="PF00270">
    <property type="entry name" value="DEAD"/>
    <property type="match status" value="1"/>
</dbReference>
<gene>
    <name evidence="16" type="ORF">EV148_10683</name>
</gene>
<dbReference type="GO" id="GO:0003724">
    <property type="term" value="F:RNA helicase activity"/>
    <property type="evidence" value="ECO:0007669"/>
    <property type="project" value="UniProtKB-EC"/>
</dbReference>
<feature type="domain" description="Helicase C-terminal" evidence="14">
    <location>
        <begin position="232"/>
        <end position="388"/>
    </location>
</feature>
<dbReference type="Proteomes" id="UP000294862">
    <property type="component" value="Unassembled WGS sequence"/>
</dbReference>
<evidence type="ECO:0000256" key="9">
    <source>
        <dbReference type="ARBA" id="ARBA00074363"/>
    </source>
</evidence>
<keyword evidence="2" id="KW-0963">Cytoplasm</keyword>
<comment type="caution">
    <text evidence="16">The sequence shown here is derived from an EMBL/GenBank/DDBJ whole genome shotgun (WGS) entry which is preliminary data.</text>
</comment>
<evidence type="ECO:0000256" key="2">
    <source>
        <dbReference type="ARBA" id="ARBA00022490"/>
    </source>
</evidence>
<dbReference type="EC" id="3.6.4.13" evidence="1"/>
<dbReference type="InterPro" id="IPR001650">
    <property type="entry name" value="Helicase_C-like"/>
</dbReference>
<dbReference type="Gene3D" id="3.40.50.300">
    <property type="entry name" value="P-loop containing nucleotide triphosphate hydrolases"/>
    <property type="match status" value="2"/>
</dbReference>
<evidence type="ECO:0000256" key="7">
    <source>
        <dbReference type="ARBA" id="ARBA00038437"/>
    </source>
</evidence>
<protein>
    <recommendedName>
        <fullName evidence="9">DEAD-box ATP-dependent RNA helicase RhpA</fullName>
        <ecNumber evidence="1">3.6.4.13</ecNumber>
    </recommendedName>
</protein>
<evidence type="ECO:0000256" key="10">
    <source>
        <dbReference type="PROSITE-ProRule" id="PRU00552"/>
    </source>
</evidence>
<feature type="region of interest" description="Disordered" evidence="12">
    <location>
        <begin position="379"/>
        <end position="437"/>
    </location>
</feature>
<dbReference type="GO" id="GO:0042255">
    <property type="term" value="P:ribosome assembly"/>
    <property type="evidence" value="ECO:0007669"/>
    <property type="project" value="UniProtKB-ARBA"/>
</dbReference>
<evidence type="ECO:0000256" key="6">
    <source>
        <dbReference type="ARBA" id="ARBA00022840"/>
    </source>
</evidence>
<dbReference type="InterPro" id="IPR000629">
    <property type="entry name" value="RNA-helicase_DEAD-box_CS"/>
</dbReference>
<keyword evidence="5 11" id="KW-0347">Helicase</keyword>
<organism evidence="16 17">
    <name type="scientific">Dokdonella fugitiva</name>
    <dbReference type="NCBI Taxonomy" id="328517"/>
    <lineage>
        <taxon>Bacteria</taxon>
        <taxon>Pseudomonadati</taxon>
        <taxon>Pseudomonadota</taxon>
        <taxon>Gammaproteobacteria</taxon>
        <taxon>Lysobacterales</taxon>
        <taxon>Rhodanobacteraceae</taxon>
        <taxon>Dokdonella</taxon>
    </lineage>
</organism>
<dbReference type="InterPro" id="IPR014014">
    <property type="entry name" value="RNA_helicase_DEAD_Q_motif"/>
</dbReference>
<dbReference type="PANTHER" id="PTHR47959:SF13">
    <property type="entry name" value="ATP-DEPENDENT RNA HELICASE RHLE"/>
    <property type="match status" value="1"/>
</dbReference>